<organism evidence="1">
    <name type="scientific">Brassica oleracea</name>
    <name type="common">Wild cabbage</name>
    <dbReference type="NCBI Taxonomy" id="3712"/>
    <lineage>
        <taxon>Eukaryota</taxon>
        <taxon>Viridiplantae</taxon>
        <taxon>Streptophyta</taxon>
        <taxon>Embryophyta</taxon>
        <taxon>Tracheophyta</taxon>
        <taxon>Spermatophyta</taxon>
        <taxon>Magnoliopsida</taxon>
        <taxon>eudicotyledons</taxon>
        <taxon>Gunneridae</taxon>
        <taxon>Pentapetalae</taxon>
        <taxon>rosids</taxon>
        <taxon>malvids</taxon>
        <taxon>Brassicales</taxon>
        <taxon>Brassicaceae</taxon>
        <taxon>Brassiceae</taxon>
        <taxon>Brassica</taxon>
    </lineage>
</organism>
<protein>
    <submittedName>
        <fullName evidence="1">Uncharacterized protein</fullName>
    </submittedName>
</protein>
<proteinExistence type="predicted"/>
<reference evidence="1" key="1">
    <citation type="submission" date="2018-11" db="EMBL/GenBank/DDBJ databases">
        <authorList>
            <consortium name="Genoscope - CEA"/>
            <person name="William W."/>
        </authorList>
    </citation>
    <scope>NUCLEOTIDE SEQUENCE</scope>
</reference>
<name>A0A3P6D2D2_BRAOL</name>
<accession>A0A3P6D2D2</accession>
<dbReference type="EMBL" id="LR031874">
    <property type="protein sequence ID" value="VDD25257.1"/>
    <property type="molecule type" value="Genomic_DNA"/>
</dbReference>
<dbReference type="AlphaFoldDB" id="A0A3P6D2D2"/>
<evidence type="ECO:0000313" key="1">
    <source>
        <dbReference type="EMBL" id="VDD25257.1"/>
    </source>
</evidence>
<sequence length="113" mass="12956">MESRALLALKLRLGGDTSPKKSPDIVHPPWRCGCLLGFTAQPTEENQAWITASLAEVISLFGRSKTRHDRFRRAPETTKKKWRWSKRLETEKTGTKATYIALVLKRQKTEQYG</sequence>
<gene>
    <name evidence="1" type="ORF">BOLC2T10699H</name>
</gene>